<dbReference type="AlphaFoldDB" id="A0A6G0ZCL0"/>
<proteinExistence type="predicted"/>
<gene>
    <name evidence="2" type="ORF">FWK35_00005431</name>
</gene>
<comment type="caution">
    <text evidence="2">The sequence shown here is derived from an EMBL/GenBank/DDBJ whole genome shotgun (WGS) entry which is preliminary data.</text>
</comment>
<reference evidence="2 3" key="1">
    <citation type="submission" date="2019-08" db="EMBL/GenBank/DDBJ databases">
        <title>Whole genome of Aphis craccivora.</title>
        <authorList>
            <person name="Voronova N.V."/>
            <person name="Shulinski R.S."/>
            <person name="Bandarenka Y.V."/>
            <person name="Zhorov D.G."/>
            <person name="Warner D."/>
        </authorList>
    </citation>
    <scope>NUCLEOTIDE SEQUENCE [LARGE SCALE GENOMIC DNA]</scope>
    <source>
        <strain evidence="2">180601</strain>
        <tissue evidence="2">Whole Body</tissue>
    </source>
</reference>
<accession>A0A6G0ZCL0</accession>
<protein>
    <submittedName>
        <fullName evidence="2">Uncharacterized protein</fullName>
    </submittedName>
</protein>
<dbReference type="Proteomes" id="UP000478052">
    <property type="component" value="Unassembled WGS sequence"/>
</dbReference>
<organism evidence="2 3">
    <name type="scientific">Aphis craccivora</name>
    <name type="common">Cowpea aphid</name>
    <dbReference type="NCBI Taxonomy" id="307492"/>
    <lineage>
        <taxon>Eukaryota</taxon>
        <taxon>Metazoa</taxon>
        <taxon>Ecdysozoa</taxon>
        <taxon>Arthropoda</taxon>
        <taxon>Hexapoda</taxon>
        <taxon>Insecta</taxon>
        <taxon>Pterygota</taxon>
        <taxon>Neoptera</taxon>
        <taxon>Paraneoptera</taxon>
        <taxon>Hemiptera</taxon>
        <taxon>Sternorrhyncha</taxon>
        <taxon>Aphidomorpha</taxon>
        <taxon>Aphidoidea</taxon>
        <taxon>Aphididae</taxon>
        <taxon>Aphidini</taxon>
        <taxon>Aphis</taxon>
        <taxon>Aphis</taxon>
    </lineage>
</organism>
<dbReference type="EMBL" id="VUJU01000780">
    <property type="protein sequence ID" value="KAF0768385.1"/>
    <property type="molecule type" value="Genomic_DNA"/>
</dbReference>
<feature type="region of interest" description="Disordered" evidence="1">
    <location>
        <begin position="39"/>
        <end position="83"/>
    </location>
</feature>
<sequence>MRDDGQASNSYGFENLVRVPIVGRTARISATAGRLLASVEHQQRPERQNIRTPNNFGRGHYRLQTTDDGTGQHGDDRTRSVTTTTSQYISNIISSARSLTM</sequence>
<evidence type="ECO:0000256" key="1">
    <source>
        <dbReference type="SAM" id="MobiDB-lite"/>
    </source>
</evidence>
<evidence type="ECO:0000313" key="2">
    <source>
        <dbReference type="EMBL" id="KAF0768385.1"/>
    </source>
</evidence>
<name>A0A6G0ZCL0_APHCR</name>
<evidence type="ECO:0000313" key="3">
    <source>
        <dbReference type="Proteomes" id="UP000478052"/>
    </source>
</evidence>
<keyword evidence="3" id="KW-1185">Reference proteome</keyword>